<name>A0A4Y2TT19_ARAVE</name>
<gene>
    <name evidence="1" type="ORF">AVEN_125044_1</name>
</gene>
<evidence type="ECO:0000313" key="1">
    <source>
        <dbReference type="EMBL" id="GBO03668.1"/>
    </source>
</evidence>
<proteinExistence type="predicted"/>
<keyword evidence="2" id="KW-1185">Reference proteome</keyword>
<dbReference type="AlphaFoldDB" id="A0A4Y2TT19"/>
<sequence>MQALNTGICAFGQYMKRKDMLTVALQQKLMLFSSKKEKMSKSGMLQCLRLVQHKLTISELEGVEDFRESAEIFNKMCLDRTVRLPMSKLRKKSVLFTKCFSALASDASPIGVHCVLSYIYPDGSEQPIAFGSKTEEPKLYQEKTPKLI</sequence>
<dbReference type="Proteomes" id="UP000499080">
    <property type="component" value="Unassembled WGS sequence"/>
</dbReference>
<organism evidence="1 2">
    <name type="scientific">Araneus ventricosus</name>
    <name type="common">Orbweaver spider</name>
    <name type="synonym">Epeira ventricosa</name>
    <dbReference type="NCBI Taxonomy" id="182803"/>
    <lineage>
        <taxon>Eukaryota</taxon>
        <taxon>Metazoa</taxon>
        <taxon>Ecdysozoa</taxon>
        <taxon>Arthropoda</taxon>
        <taxon>Chelicerata</taxon>
        <taxon>Arachnida</taxon>
        <taxon>Araneae</taxon>
        <taxon>Araneomorphae</taxon>
        <taxon>Entelegynae</taxon>
        <taxon>Araneoidea</taxon>
        <taxon>Araneidae</taxon>
        <taxon>Araneus</taxon>
    </lineage>
</organism>
<reference evidence="1 2" key="1">
    <citation type="journal article" date="2019" name="Sci. Rep.">
        <title>Orb-weaving spider Araneus ventricosus genome elucidates the spidroin gene catalogue.</title>
        <authorList>
            <person name="Kono N."/>
            <person name="Nakamura H."/>
            <person name="Ohtoshi R."/>
            <person name="Moran D.A.P."/>
            <person name="Shinohara A."/>
            <person name="Yoshida Y."/>
            <person name="Fujiwara M."/>
            <person name="Mori M."/>
            <person name="Tomita M."/>
            <person name="Arakawa K."/>
        </authorList>
    </citation>
    <scope>NUCLEOTIDE SEQUENCE [LARGE SCALE GENOMIC DNA]</scope>
</reference>
<accession>A0A4Y2TT19</accession>
<comment type="caution">
    <text evidence="1">The sequence shown here is derived from an EMBL/GenBank/DDBJ whole genome shotgun (WGS) entry which is preliminary data.</text>
</comment>
<protein>
    <recommendedName>
        <fullName evidence="3">Reverse transcriptase/retrotransposon-derived protein RNase H-like domain-containing protein</fullName>
    </recommendedName>
</protein>
<evidence type="ECO:0008006" key="3">
    <source>
        <dbReference type="Google" id="ProtNLM"/>
    </source>
</evidence>
<dbReference type="EMBL" id="BGPR01030887">
    <property type="protein sequence ID" value="GBO03668.1"/>
    <property type="molecule type" value="Genomic_DNA"/>
</dbReference>
<evidence type="ECO:0000313" key="2">
    <source>
        <dbReference type="Proteomes" id="UP000499080"/>
    </source>
</evidence>